<dbReference type="SUPFAM" id="SSF52058">
    <property type="entry name" value="L domain-like"/>
    <property type="match status" value="1"/>
</dbReference>
<dbReference type="Proteomes" id="UP001237642">
    <property type="component" value="Unassembled WGS sequence"/>
</dbReference>
<name>A0AAD8IVZ3_9APIA</name>
<dbReference type="Gene3D" id="3.80.10.10">
    <property type="entry name" value="Ribonuclease Inhibitor"/>
    <property type="match status" value="1"/>
</dbReference>
<keyword evidence="2" id="KW-1185">Reference proteome</keyword>
<dbReference type="AlphaFoldDB" id="A0AAD8IVZ3"/>
<dbReference type="PROSITE" id="PS51450">
    <property type="entry name" value="LRR"/>
    <property type="match status" value="1"/>
</dbReference>
<sequence length="291" mass="33045">MKKLKTLQLSCNVRLCLPMILCFSSLERLTLTDEEQILSSAKPFSLSKLFNLRSLELVNFTNLGSSIPELPFNLEELCVVSHNSLETLPDLSSLKKLKKLNIWGCINLQSISLLPSHLRSLRVEECTSLQDVPDLSMLKELEDLRFTQCYNLKSTSLKQSSLQVSCCWSHNDAQSHFYKSIHILFTKQGGLALWVVYTCKAVYKDSVKIRAVITNNTRSITDYPIYVECEVGETQSRVECIPGKKLSMRSGDRIKVSFPGFLYYRYDKFKVPIGEVKVKMCGVHLIPSTSV</sequence>
<reference evidence="1" key="1">
    <citation type="submission" date="2023-02" db="EMBL/GenBank/DDBJ databases">
        <title>Genome of toxic invasive species Heracleum sosnowskyi carries increased number of genes despite the absence of recent whole-genome duplications.</title>
        <authorList>
            <person name="Schelkunov M."/>
            <person name="Shtratnikova V."/>
            <person name="Makarenko M."/>
            <person name="Klepikova A."/>
            <person name="Omelchenko D."/>
            <person name="Novikova G."/>
            <person name="Obukhova E."/>
            <person name="Bogdanov V."/>
            <person name="Penin A."/>
            <person name="Logacheva M."/>
        </authorList>
    </citation>
    <scope>NUCLEOTIDE SEQUENCE</scope>
    <source>
        <strain evidence="1">Hsosn_3</strain>
        <tissue evidence="1">Leaf</tissue>
    </source>
</reference>
<gene>
    <name evidence="1" type="ORF">POM88_010418</name>
</gene>
<accession>A0AAD8IVZ3</accession>
<proteinExistence type="predicted"/>
<protein>
    <submittedName>
        <fullName evidence="1">Uncharacterized protein</fullName>
    </submittedName>
</protein>
<evidence type="ECO:0000313" key="1">
    <source>
        <dbReference type="EMBL" id="KAK1391362.1"/>
    </source>
</evidence>
<comment type="caution">
    <text evidence="1">The sequence shown here is derived from an EMBL/GenBank/DDBJ whole genome shotgun (WGS) entry which is preliminary data.</text>
</comment>
<dbReference type="EMBL" id="JAUIZM010000003">
    <property type="protein sequence ID" value="KAK1391362.1"/>
    <property type="molecule type" value="Genomic_DNA"/>
</dbReference>
<dbReference type="InterPro" id="IPR001611">
    <property type="entry name" value="Leu-rich_rpt"/>
</dbReference>
<organism evidence="1 2">
    <name type="scientific">Heracleum sosnowskyi</name>
    <dbReference type="NCBI Taxonomy" id="360622"/>
    <lineage>
        <taxon>Eukaryota</taxon>
        <taxon>Viridiplantae</taxon>
        <taxon>Streptophyta</taxon>
        <taxon>Embryophyta</taxon>
        <taxon>Tracheophyta</taxon>
        <taxon>Spermatophyta</taxon>
        <taxon>Magnoliopsida</taxon>
        <taxon>eudicotyledons</taxon>
        <taxon>Gunneridae</taxon>
        <taxon>Pentapetalae</taxon>
        <taxon>asterids</taxon>
        <taxon>campanulids</taxon>
        <taxon>Apiales</taxon>
        <taxon>Apiaceae</taxon>
        <taxon>Apioideae</taxon>
        <taxon>apioid superclade</taxon>
        <taxon>Tordylieae</taxon>
        <taxon>Tordyliinae</taxon>
        <taxon>Heracleum</taxon>
    </lineage>
</organism>
<dbReference type="InterPro" id="IPR032675">
    <property type="entry name" value="LRR_dom_sf"/>
</dbReference>
<dbReference type="PANTHER" id="PTHR16083:SF83">
    <property type="entry name" value="LEUCINE-RICH REPEAT-CONTAINING PROTEIN 40"/>
    <property type="match status" value="1"/>
</dbReference>
<dbReference type="PANTHER" id="PTHR16083">
    <property type="entry name" value="LEUCINE RICH REPEAT CONTAINING PROTEIN"/>
    <property type="match status" value="1"/>
</dbReference>
<evidence type="ECO:0000313" key="2">
    <source>
        <dbReference type="Proteomes" id="UP001237642"/>
    </source>
</evidence>
<reference evidence="1" key="2">
    <citation type="submission" date="2023-05" db="EMBL/GenBank/DDBJ databases">
        <authorList>
            <person name="Schelkunov M.I."/>
        </authorList>
    </citation>
    <scope>NUCLEOTIDE SEQUENCE</scope>
    <source>
        <strain evidence="1">Hsosn_3</strain>
        <tissue evidence="1">Leaf</tissue>
    </source>
</reference>